<accession>Q7CC32</accession>
<sequence>MYSNRRRVKKAFFEYAGKKISGECDRKVTKIERSYERSKSNKRKTEECNQLIKKAIEQSNEDKKILNRFEKLLSDGLDGKKLYAPYDPFEGNTKLAELNPDSKKITWYSLEIDSAGTAQKDSSRERPSIENRLSNSLFSASKTAESDSDSDSEKEQTSYGVSNCLVDTLLSCF</sequence>
<proteinExistence type="predicted"/>
<organism evidence="2">
    <name type="scientific">Coxiella burnetii</name>
    <dbReference type="NCBI Taxonomy" id="777"/>
    <lineage>
        <taxon>Bacteria</taxon>
        <taxon>Pseudomonadati</taxon>
        <taxon>Pseudomonadota</taxon>
        <taxon>Gammaproteobacteria</taxon>
        <taxon>Legionellales</taxon>
        <taxon>Coxiellaceae</taxon>
        <taxon>Coxiella</taxon>
    </lineage>
</organism>
<dbReference type="EMBL" id="X75356">
    <property type="protein sequence ID" value="CAA53119.1"/>
    <property type="molecule type" value="Genomic_DNA"/>
</dbReference>
<dbReference type="PIR" id="S38231">
    <property type="entry name" value="S38231"/>
</dbReference>
<dbReference type="AlphaFoldDB" id="Q45938"/>
<dbReference type="RefSeq" id="WP_010891167.1">
    <property type="nucleotide sequence ID" value="NC_002118.1"/>
</dbReference>
<feature type="region of interest" description="Disordered" evidence="1">
    <location>
        <begin position="115"/>
        <end position="158"/>
    </location>
</feature>
<accession>Q45938</accession>
<protein>
    <submittedName>
        <fullName evidence="2">Uncharacterized protein</fullName>
    </submittedName>
</protein>
<name>Q45938_COXBE</name>
<evidence type="ECO:0000256" key="1">
    <source>
        <dbReference type="SAM" id="MobiDB-lite"/>
    </source>
</evidence>
<evidence type="ECO:0000313" key="2">
    <source>
        <dbReference type="EMBL" id="CAA53119.1"/>
    </source>
</evidence>
<keyword evidence="2" id="KW-0614">Plasmid</keyword>
<geneLocation type="plasmid" evidence="2">
    <name>QpH1</name>
</geneLocation>
<reference evidence="2" key="1">
    <citation type="journal article" date="1995" name="Eur. J. Epidemiol.">
        <title>Analysis of the entire nucleotide sequence of the cryptic plasmid QpH1 from Coxiella burnetti.</title>
        <authorList>
            <person name="Thiele D."/>
            <person name="Willems H."/>
            <person name="Haas M."/>
            <person name="Krauss H."/>
        </authorList>
    </citation>
    <scope>NUCLEOTIDE SEQUENCE [LARGE SCALE GENOMIC DNA]</scope>
    <source>
        <strain evidence="2">Nine Mile phase I</strain>
        <plasmid evidence="2">QpH1</plasmid>
    </source>
</reference>